<evidence type="ECO:0000256" key="6">
    <source>
        <dbReference type="ARBA" id="ARBA00022960"/>
    </source>
</evidence>
<keyword evidence="4" id="KW-0378">Hydrolase</keyword>
<organism evidence="14 15">
    <name type="scientific">Candidatus Criblamydia sequanensis CRIB-18</name>
    <dbReference type="NCBI Taxonomy" id="1437425"/>
    <lineage>
        <taxon>Bacteria</taxon>
        <taxon>Pseudomonadati</taxon>
        <taxon>Chlamydiota</taxon>
        <taxon>Chlamydiia</taxon>
        <taxon>Parachlamydiales</taxon>
        <taxon>Candidatus Criblamydiaceae</taxon>
        <taxon>Candidatus Criblamydia</taxon>
    </lineage>
</organism>
<keyword evidence="7" id="KW-0573">Peptidoglycan synthesis</keyword>
<dbReference type="STRING" id="1437425.CSEC_1475"/>
<dbReference type="InterPro" id="IPR012338">
    <property type="entry name" value="Beta-lactam/transpept-like"/>
</dbReference>
<dbReference type="Proteomes" id="UP000031552">
    <property type="component" value="Unassembled WGS sequence"/>
</dbReference>
<evidence type="ECO:0000256" key="7">
    <source>
        <dbReference type="ARBA" id="ARBA00022984"/>
    </source>
</evidence>
<comment type="subcellular location">
    <subcellularLocation>
        <location evidence="2">Cell membrane</location>
    </subcellularLocation>
    <subcellularLocation>
        <location evidence="1">Membrane</location>
        <topology evidence="1">Single-pass membrane protein</topology>
    </subcellularLocation>
</comment>
<dbReference type="EMBL" id="CCEJ010000007">
    <property type="protein sequence ID" value="CDR34289.1"/>
    <property type="molecule type" value="Genomic_DNA"/>
</dbReference>
<feature type="transmembrane region" description="Helical" evidence="11">
    <location>
        <begin position="23"/>
        <end position="40"/>
    </location>
</feature>
<dbReference type="RefSeq" id="WP_041017838.1">
    <property type="nucleotide sequence ID" value="NZ_CCEJ010000007.1"/>
</dbReference>
<evidence type="ECO:0000256" key="1">
    <source>
        <dbReference type="ARBA" id="ARBA00004167"/>
    </source>
</evidence>
<comment type="caution">
    <text evidence="14">The sequence shown here is derived from an EMBL/GenBank/DDBJ whole genome shotgun (WGS) entry which is preliminary data.</text>
</comment>
<keyword evidence="3" id="KW-1003">Cell membrane</keyword>
<keyword evidence="15" id="KW-1185">Reference proteome</keyword>
<dbReference type="AlphaFoldDB" id="A0A090E0F0"/>
<evidence type="ECO:0000256" key="8">
    <source>
        <dbReference type="ARBA" id="ARBA00022989"/>
    </source>
</evidence>
<evidence type="ECO:0000259" key="12">
    <source>
        <dbReference type="Pfam" id="PF00905"/>
    </source>
</evidence>
<keyword evidence="10" id="KW-0961">Cell wall biogenesis/degradation</keyword>
<reference evidence="14" key="2">
    <citation type="submission" date="2014-09" db="EMBL/GenBank/DDBJ databases">
        <title>Criblamydia sequanensis harbors a mega-plasmid encoding arsenite resistance.</title>
        <authorList>
            <person name="Bertelli C."/>
            <person name="Goesmann A."/>
            <person name="Greub G."/>
        </authorList>
    </citation>
    <scope>NUCLEOTIDE SEQUENCE [LARGE SCALE GENOMIC DNA]</scope>
    <source>
        <strain evidence="14">CRIB-18</strain>
    </source>
</reference>
<keyword evidence="9 11" id="KW-0472">Membrane</keyword>
<protein>
    <submittedName>
        <fullName evidence="14">Penicillin-binding protein</fullName>
    </submittedName>
</protein>
<reference evidence="14" key="1">
    <citation type="submission" date="2013-12" db="EMBL/GenBank/DDBJ databases">
        <authorList>
            <person name="Linke B."/>
        </authorList>
    </citation>
    <scope>NUCLEOTIDE SEQUENCE [LARGE SCALE GENOMIC DNA]</scope>
    <source>
        <strain evidence="14">CRIB-18</strain>
    </source>
</reference>
<keyword evidence="4" id="KW-0121">Carboxypeptidase</keyword>
<dbReference type="Pfam" id="PF00905">
    <property type="entry name" value="Transpeptidase"/>
    <property type="match status" value="1"/>
</dbReference>
<evidence type="ECO:0000259" key="13">
    <source>
        <dbReference type="Pfam" id="PF03717"/>
    </source>
</evidence>
<dbReference type="Pfam" id="PF03717">
    <property type="entry name" value="PBP_dimer"/>
    <property type="match status" value="1"/>
</dbReference>
<evidence type="ECO:0000313" key="15">
    <source>
        <dbReference type="Proteomes" id="UP000031552"/>
    </source>
</evidence>
<evidence type="ECO:0000256" key="5">
    <source>
        <dbReference type="ARBA" id="ARBA00022692"/>
    </source>
</evidence>
<dbReference type="Gene3D" id="3.40.710.10">
    <property type="entry name" value="DD-peptidase/beta-lactamase superfamily"/>
    <property type="match status" value="2"/>
</dbReference>
<dbReference type="GO" id="GO:0008658">
    <property type="term" value="F:penicillin binding"/>
    <property type="evidence" value="ECO:0007669"/>
    <property type="project" value="InterPro"/>
</dbReference>
<evidence type="ECO:0000313" key="14">
    <source>
        <dbReference type="EMBL" id="CDR34289.1"/>
    </source>
</evidence>
<keyword evidence="4" id="KW-0645">Protease</keyword>
<dbReference type="GO" id="GO:0009252">
    <property type="term" value="P:peptidoglycan biosynthetic process"/>
    <property type="evidence" value="ECO:0007669"/>
    <property type="project" value="UniProtKB-KW"/>
</dbReference>
<feature type="domain" description="Penicillin-binding protein transpeptidase" evidence="12">
    <location>
        <begin position="843"/>
        <end position="984"/>
    </location>
</feature>
<dbReference type="GO" id="GO:0008360">
    <property type="term" value="P:regulation of cell shape"/>
    <property type="evidence" value="ECO:0007669"/>
    <property type="project" value="UniProtKB-KW"/>
</dbReference>
<keyword evidence="5 11" id="KW-0812">Transmembrane</keyword>
<dbReference type="OrthoDB" id="9770103at2"/>
<proteinExistence type="predicted"/>
<dbReference type="PANTHER" id="PTHR30627:SF2">
    <property type="entry name" value="PEPTIDOGLYCAN D,D-TRANSPEPTIDASE MRDA"/>
    <property type="match status" value="1"/>
</dbReference>
<dbReference type="InterPro" id="IPR036138">
    <property type="entry name" value="PBP_dimer_sf"/>
</dbReference>
<dbReference type="GO" id="GO:0005886">
    <property type="term" value="C:plasma membrane"/>
    <property type="evidence" value="ECO:0007669"/>
    <property type="project" value="UniProtKB-SubCell"/>
</dbReference>
<dbReference type="GO" id="GO:0071555">
    <property type="term" value="P:cell wall organization"/>
    <property type="evidence" value="ECO:0007669"/>
    <property type="project" value="UniProtKB-KW"/>
</dbReference>
<dbReference type="PANTHER" id="PTHR30627">
    <property type="entry name" value="PEPTIDOGLYCAN D,D-TRANSPEPTIDASE"/>
    <property type="match status" value="1"/>
</dbReference>
<sequence>MSKPKERYSSSDDSKISEKINKILNYILIAFLLISFRLWHLTVIQSDDRYEEAVKPKKKTVLEPAKRATIRDRFNIPLAVNKIQYRASIIYSQIKEIPTVGYTKLENGERVRVNKRKEYIQKLAEFLGKELNLDPKRIVDLIYAKASLYNHLPFVIKEDLTEKEFYRLKMLEKDWLGLQAGMYPKRVYPLGRVASDIIGYIGAINRQEYDKIISEIKELEAFLSNDEEEKEESFITLTREEGLSRLKELKDKAYTLVDSIGKMGVEGYFEKDLRGYHGKKYYDSDARGNFLRELPGGRNPLPGHRLLLTLSSELQAYAEELLIQNESLRKPRISDYEKSKSPKDPWIKGGAIVAMEPRTGEILALASHPRFDPNDFIHSSDSKIKQEKENNILRWFETEAYLGAIWDGKVPMKRERFDPLKGIQEEEKSLSWETYLDFLLPETSVLKKKLSKGFTLDEAVKVARSGEELLFLSGQKNLTVLINYLFSSEPHIQSGSKIGALAQKKIEESFHLHEAQALKLKQTLVKSISECIYNHEKSLMIDLCRMLVLQDRFGENLLKAVGKMTLNEYRELLIAASAIRHEVKTMAKGLFHEISFAPWREANEKNFLKEKRALEKAEKKFSRSYIDYIDEKENELFHKFWSRHKWQLITAFLMGHWQEFHPDENLGPYVQYFSTWHKELEKGAHSYSNWYSSYQTLKSKFKRLEVNLAVEFLQTFRSFEDLDRPLLGRYLGIRSDSSKQLEKHLASAFYPIYGFGNARSYAYRHSTTQGSIFKLVTAYTALTQRYKSLGGRIANSNSLNPLEIIDEFRKEGKDEFVGSHLNGKAIPRFYKGGRLPRSLSNHLGKMDIISAIERSSNPYFALLAGDILKDPDDLTKAAKMFSYGSKTGIELMHEISGSVPEDVSSDRTNLYFLSIGQGSLIVTPLQTAVMLSALANGGKVLKPKILHLSIGRIPKRGEEILDTRPPFLFSDKMGYLGIDFPLFTESTKSESKNIIKQKPAEVIREIFLPEEVRKILIEGMKRVVLRASEFPALWGLKELYKDSKEAIPSLIGLRGQLVGKTSTSEAIERIDIDALYGTNKYNHLWFGGISFENSEGESNSIVIRDKNGVPELVVVVYLRYGAYGKDTIPIASQLVNKWREIKKKYQKES</sequence>
<dbReference type="InterPro" id="IPR005311">
    <property type="entry name" value="PBP_dimer"/>
</dbReference>
<dbReference type="GO" id="GO:0071972">
    <property type="term" value="F:peptidoglycan L,D-transpeptidase activity"/>
    <property type="evidence" value="ECO:0007669"/>
    <property type="project" value="TreeGrafter"/>
</dbReference>
<dbReference type="InterPro" id="IPR001460">
    <property type="entry name" value="PCN-bd_Tpept"/>
</dbReference>
<gene>
    <name evidence="14" type="primary">pbp</name>
    <name evidence="14" type="ORF">CSEC_1475</name>
</gene>
<feature type="domain" description="Penicillin-binding protein dimerisation" evidence="13">
    <location>
        <begin position="63"/>
        <end position="294"/>
    </location>
</feature>
<evidence type="ECO:0000256" key="9">
    <source>
        <dbReference type="ARBA" id="ARBA00023136"/>
    </source>
</evidence>
<dbReference type="SUPFAM" id="SSF56601">
    <property type="entry name" value="beta-lactamase/transpeptidase-like"/>
    <property type="match status" value="2"/>
</dbReference>
<evidence type="ECO:0000256" key="2">
    <source>
        <dbReference type="ARBA" id="ARBA00004236"/>
    </source>
</evidence>
<evidence type="ECO:0000256" key="4">
    <source>
        <dbReference type="ARBA" id="ARBA00022645"/>
    </source>
</evidence>
<keyword evidence="8 11" id="KW-1133">Transmembrane helix</keyword>
<evidence type="ECO:0000256" key="11">
    <source>
        <dbReference type="SAM" id="Phobius"/>
    </source>
</evidence>
<keyword evidence="6" id="KW-0133">Cell shape</keyword>
<dbReference type="SUPFAM" id="SSF56519">
    <property type="entry name" value="Penicillin binding protein dimerisation domain"/>
    <property type="match status" value="1"/>
</dbReference>
<evidence type="ECO:0000256" key="3">
    <source>
        <dbReference type="ARBA" id="ARBA00022475"/>
    </source>
</evidence>
<dbReference type="eggNOG" id="COG0768">
    <property type="taxonomic scope" value="Bacteria"/>
</dbReference>
<name>A0A090E0F0_9BACT</name>
<accession>A0A090E0F0</accession>
<dbReference type="Gene3D" id="3.90.1310.10">
    <property type="entry name" value="Penicillin-binding protein 2a (Domain 2)"/>
    <property type="match status" value="1"/>
</dbReference>
<evidence type="ECO:0000256" key="10">
    <source>
        <dbReference type="ARBA" id="ARBA00023316"/>
    </source>
</evidence>
<dbReference type="InterPro" id="IPR050515">
    <property type="entry name" value="Beta-lactam/transpept"/>
</dbReference>